<dbReference type="AlphaFoldDB" id="A0A7D9HMD7"/>
<dbReference type="Proteomes" id="UP001152795">
    <property type="component" value="Unassembled WGS sequence"/>
</dbReference>
<reference evidence="2" key="1">
    <citation type="submission" date="2020-04" db="EMBL/GenBank/DDBJ databases">
        <authorList>
            <person name="Alioto T."/>
            <person name="Alioto T."/>
            <person name="Gomez Garrido J."/>
        </authorList>
    </citation>
    <scope>NUCLEOTIDE SEQUENCE</scope>
    <source>
        <strain evidence="2">A484AB</strain>
    </source>
</reference>
<name>A0A7D9HMD7_PARCT</name>
<feature type="region of interest" description="Disordered" evidence="1">
    <location>
        <begin position="76"/>
        <end position="103"/>
    </location>
</feature>
<accession>A0A7D9HMD7</accession>
<feature type="compositionally biased region" description="Basic and acidic residues" evidence="1">
    <location>
        <begin position="76"/>
        <end position="95"/>
    </location>
</feature>
<dbReference type="EMBL" id="CACRXK020001286">
    <property type="protein sequence ID" value="CAB3988142.1"/>
    <property type="molecule type" value="Genomic_DNA"/>
</dbReference>
<comment type="caution">
    <text evidence="2">The sequence shown here is derived from an EMBL/GenBank/DDBJ whole genome shotgun (WGS) entry which is preliminary data.</text>
</comment>
<sequence>MKLLVERHKKKTRAEESASGISPEESEIDETLDTIIELIDDAEQHFEKDSYEKQQKIENNRKQAEELRVKAMESYLESRKRQLESGESEPKPRRETSHRRKNIGIFTKKNLKRNLSYERLNWKLKKRGRKKKGSGDDIAETAATTVHGF</sequence>
<feature type="region of interest" description="Disordered" evidence="1">
    <location>
        <begin position="126"/>
        <end position="149"/>
    </location>
</feature>
<gene>
    <name evidence="2" type="ORF">PACLA_8A066854</name>
</gene>
<evidence type="ECO:0000313" key="3">
    <source>
        <dbReference type="Proteomes" id="UP001152795"/>
    </source>
</evidence>
<keyword evidence="3" id="KW-1185">Reference proteome</keyword>
<organism evidence="2 3">
    <name type="scientific">Paramuricea clavata</name>
    <name type="common">Red gorgonian</name>
    <name type="synonym">Violescent sea-whip</name>
    <dbReference type="NCBI Taxonomy" id="317549"/>
    <lineage>
        <taxon>Eukaryota</taxon>
        <taxon>Metazoa</taxon>
        <taxon>Cnidaria</taxon>
        <taxon>Anthozoa</taxon>
        <taxon>Octocorallia</taxon>
        <taxon>Malacalcyonacea</taxon>
        <taxon>Plexauridae</taxon>
        <taxon>Paramuricea</taxon>
    </lineage>
</organism>
<protein>
    <submittedName>
        <fullName evidence="2">Uncharacterized protein</fullName>
    </submittedName>
</protein>
<evidence type="ECO:0000256" key="1">
    <source>
        <dbReference type="SAM" id="MobiDB-lite"/>
    </source>
</evidence>
<proteinExistence type="predicted"/>
<evidence type="ECO:0000313" key="2">
    <source>
        <dbReference type="EMBL" id="CAB3988142.1"/>
    </source>
</evidence>
<feature type="region of interest" description="Disordered" evidence="1">
    <location>
        <begin position="1"/>
        <end position="27"/>
    </location>
</feature>